<dbReference type="PANTHER" id="PTHR46825:SF7">
    <property type="entry name" value="D-ALANYL-D-ALANINE CARBOXYPEPTIDASE"/>
    <property type="match status" value="1"/>
</dbReference>
<feature type="chain" id="PRO_5015449792" evidence="1">
    <location>
        <begin position="25"/>
        <end position="387"/>
    </location>
</feature>
<keyword evidence="3" id="KW-0121">Carboxypeptidase</keyword>
<protein>
    <submittedName>
        <fullName evidence="3">D-alanyl-D-alanine carboxypeptidase</fullName>
    </submittedName>
</protein>
<sequence>MIQLNRRRVTAITLAIALTVPAAASSIPSPRHQSLYRAMTALLRTGVAGVQLRAHNNGGDWTASVGVAELGGPGRPPTGGLFRAGSITKTFVATVVLQLAREGKVDLDAPVHRHLPELALDDRATIRTLLQHTSGIFNFTGEFLPNGTGEPGIPIFGAAWETDRLRTREPEALVRFALAKPARFEPGTAWSYSNTNYLLLGMLIERVTGTPYAAQVRQRILTPLGMVDTSLPGTDLDIPGPHAHGYQSYEDNGTTITTDVSRQNPSHFGAAGELISTTRDLDAFIAALLGGALLPPDLLAQMRDTRLAPGYGLGLEVNRLTPHCTAIGHTGGVQGYLTDMFGSPEAGTRVEISTTLGAVDPGDPLAMGRIERAERELVTTALCGAAG</sequence>
<keyword evidence="1" id="KW-0732">Signal</keyword>
<keyword evidence="4" id="KW-1185">Reference proteome</keyword>
<dbReference type="EMBL" id="PTIX01000038">
    <property type="protein sequence ID" value="PPK61864.1"/>
    <property type="molecule type" value="Genomic_DNA"/>
</dbReference>
<reference evidence="3 4" key="1">
    <citation type="submission" date="2018-02" db="EMBL/GenBank/DDBJ databases">
        <title>Genomic Encyclopedia of Archaeal and Bacterial Type Strains, Phase II (KMG-II): from individual species to whole genera.</title>
        <authorList>
            <person name="Goeker M."/>
        </authorList>
    </citation>
    <scope>NUCLEOTIDE SEQUENCE [LARGE SCALE GENOMIC DNA]</scope>
    <source>
        <strain evidence="3 4">YU 961-1</strain>
    </source>
</reference>
<dbReference type="PANTHER" id="PTHR46825">
    <property type="entry name" value="D-ALANYL-D-ALANINE-CARBOXYPEPTIDASE/ENDOPEPTIDASE AMPH"/>
    <property type="match status" value="1"/>
</dbReference>
<dbReference type="SUPFAM" id="SSF56601">
    <property type="entry name" value="beta-lactamase/transpeptidase-like"/>
    <property type="match status" value="1"/>
</dbReference>
<comment type="caution">
    <text evidence="3">The sequence shown here is derived from an EMBL/GenBank/DDBJ whole genome shotgun (WGS) entry which is preliminary data.</text>
</comment>
<dbReference type="InterPro" id="IPR050491">
    <property type="entry name" value="AmpC-like"/>
</dbReference>
<evidence type="ECO:0000256" key="1">
    <source>
        <dbReference type="SAM" id="SignalP"/>
    </source>
</evidence>
<accession>A0A2S6GC23</accession>
<dbReference type="Gene3D" id="3.40.710.10">
    <property type="entry name" value="DD-peptidase/beta-lactamase superfamily"/>
    <property type="match status" value="1"/>
</dbReference>
<keyword evidence="3" id="KW-0378">Hydrolase</keyword>
<feature type="domain" description="Beta-lactamase-related" evidence="2">
    <location>
        <begin position="45"/>
        <end position="350"/>
    </location>
</feature>
<keyword evidence="3" id="KW-0645">Protease</keyword>
<evidence type="ECO:0000259" key="2">
    <source>
        <dbReference type="Pfam" id="PF00144"/>
    </source>
</evidence>
<dbReference type="RefSeq" id="WP_245931781.1">
    <property type="nucleotide sequence ID" value="NZ_CP154825.1"/>
</dbReference>
<dbReference type="GO" id="GO:0004180">
    <property type="term" value="F:carboxypeptidase activity"/>
    <property type="evidence" value="ECO:0007669"/>
    <property type="project" value="UniProtKB-KW"/>
</dbReference>
<dbReference type="InterPro" id="IPR012338">
    <property type="entry name" value="Beta-lactam/transpept-like"/>
</dbReference>
<dbReference type="AlphaFoldDB" id="A0A2S6GC23"/>
<dbReference type="Pfam" id="PF00144">
    <property type="entry name" value="Beta-lactamase"/>
    <property type="match status" value="1"/>
</dbReference>
<name>A0A2S6GC23_9PSEU</name>
<organism evidence="3 4">
    <name type="scientific">Actinokineospora auranticolor</name>
    <dbReference type="NCBI Taxonomy" id="155976"/>
    <lineage>
        <taxon>Bacteria</taxon>
        <taxon>Bacillati</taxon>
        <taxon>Actinomycetota</taxon>
        <taxon>Actinomycetes</taxon>
        <taxon>Pseudonocardiales</taxon>
        <taxon>Pseudonocardiaceae</taxon>
        <taxon>Actinokineospora</taxon>
    </lineage>
</organism>
<evidence type="ECO:0000313" key="4">
    <source>
        <dbReference type="Proteomes" id="UP000239203"/>
    </source>
</evidence>
<dbReference type="Proteomes" id="UP000239203">
    <property type="component" value="Unassembled WGS sequence"/>
</dbReference>
<evidence type="ECO:0000313" key="3">
    <source>
        <dbReference type="EMBL" id="PPK61864.1"/>
    </source>
</evidence>
<dbReference type="InterPro" id="IPR001466">
    <property type="entry name" value="Beta-lactam-related"/>
</dbReference>
<proteinExistence type="predicted"/>
<feature type="signal peptide" evidence="1">
    <location>
        <begin position="1"/>
        <end position="24"/>
    </location>
</feature>
<gene>
    <name evidence="3" type="ORF">CLV40_13812</name>
</gene>